<name>E6YGL3_BARC7</name>
<dbReference type="AlphaFoldDB" id="E6YGL3"/>
<sequence>MAIDCEVQVERIIREIMDDPEVVYRSTALFYQDFFDTLSYS</sequence>
<dbReference type="KEGG" id="bcd:BARCL_0320"/>
<protein>
    <submittedName>
        <fullName evidence="1">Uncharacterized protein</fullName>
    </submittedName>
</protein>
<reference evidence="2" key="1">
    <citation type="submission" date="2009-11" db="EMBL/GenBank/DDBJ databases">
        <title>Genome sequencing of Bartonella species and comparative genomics.</title>
        <authorList>
            <person name="Engel P."/>
            <person name="Salzburger W."/>
            <person name="Marius L."/>
            <person name="Chao-Chin C."/>
            <person name="Soichi M."/>
            <person name="Christa L."/>
            <person name="Alexandra C."/>
            <person name="Aurelie L."/>
            <person name="Claudine M."/>
            <person name="Stephan S.C."/>
            <person name="Christoph D."/>
        </authorList>
    </citation>
    <scope>NUCLEOTIDE SEQUENCE [LARGE SCALE GENOMIC DNA]</scope>
    <source>
        <strain evidence="2">CIP 104772 / 73</strain>
    </source>
</reference>
<organism evidence="1 2">
    <name type="scientific">Bartonella clarridgeiae (strain CCUG 45776 / CIP 104772 / 73)</name>
    <dbReference type="NCBI Taxonomy" id="696125"/>
    <lineage>
        <taxon>Bacteria</taxon>
        <taxon>Pseudomonadati</taxon>
        <taxon>Pseudomonadota</taxon>
        <taxon>Alphaproteobacteria</taxon>
        <taxon>Hyphomicrobiales</taxon>
        <taxon>Bartonellaceae</taxon>
        <taxon>Bartonella</taxon>
    </lineage>
</organism>
<proteinExistence type="predicted"/>
<dbReference type="EMBL" id="FN645454">
    <property type="protein sequence ID" value="CBI76001.1"/>
    <property type="molecule type" value="Genomic_DNA"/>
</dbReference>
<dbReference type="HOGENOM" id="CLU_3266275_0_0_5"/>
<evidence type="ECO:0000313" key="1">
    <source>
        <dbReference type="EMBL" id="CBI76001.1"/>
    </source>
</evidence>
<reference evidence="1 2" key="2">
    <citation type="journal article" date="2011" name="PLoS Genet.">
        <title>Parallel evolution of a type IV secretion system in radiating lineages of the host-restricted bacterial pathogen Bartonella.</title>
        <authorList>
            <person name="Engel P."/>
            <person name="Salzburger W."/>
            <person name="Liesch M."/>
            <person name="Chang C.C."/>
            <person name="Maruyama S."/>
            <person name="Lanz C."/>
            <person name="Calteau A."/>
            <person name="Lajus A."/>
            <person name="Medigue C."/>
            <person name="Schuster S.C."/>
            <person name="Dehio C."/>
        </authorList>
    </citation>
    <scope>NUCLEOTIDE SEQUENCE [LARGE SCALE GENOMIC DNA]</scope>
    <source>
        <strain evidence="2">CIP 104772 / 73</strain>
    </source>
</reference>
<evidence type="ECO:0000313" key="2">
    <source>
        <dbReference type="Proteomes" id="UP000009101"/>
    </source>
</evidence>
<keyword evidence="2" id="KW-1185">Reference proteome</keyword>
<gene>
    <name evidence="1" type="ordered locus">BARCL_0320</name>
</gene>
<accession>E6YGL3</accession>
<dbReference type="Proteomes" id="UP000009101">
    <property type="component" value="Chromosome"/>
</dbReference>